<evidence type="ECO:0000256" key="1">
    <source>
        <dbReference type="ARBA" id="ARBA00004141"/>
    </source>
</evidence>
<dbReference type="InterPro" id="IPR037673">
    <property type="entry name" value="MSC/AndL"/>
</dbReference>
<dbReference type="PANTHER" id="PTHR30266">
    <property type="entry name" value="MECHANOSENSITIVE CHANNEL MSCL"/>
    <property type="match status" value="1"/>
</dbReference>
<dbReference type="Pfam" id="PF01741">
    <property type="entry name" value="MscL"/>
    <property type="match status" value="1"/>
</dbReference>
<feature type="transmembrane region" description="Helical" evidence="5">
    <location>
        <begin position="56"/>
        <end position="79"/>
    </location>
</feature>
<evidence type="ECO:0000313" key="6">
    <source>
        <dbReference type="EMBL" id="RYB92422.1"/>
    </source>
</evidence>
<dbReference type="GO" id="GO:0008381">
    <property type="term" value="F:mechanosensitive monoatomic ion channel activity"/>
    <property type="evidence" value="ECO:0007669"/>
    <property type="project" value="TreeGrafter"/>
</dbReference>
<dbReference type="Gene3D" id="1.10.1200.120">
    <property type="entry name" value="Large-conductance mechanosensitive channel, MscL, domain 1"/>
    <property type="match status" value="1"/>
</dbReference>
<evidence type="ECO:0000256" key="2">
    <source>
        <dbReference type="ARBA" id="ARBA00022692"/>
    </source>
</evidence>
<organism evidence="6 7">
    <name type="scientific">Nocardioides glacieisoli</name>
    <dbReference type="NCBI Taxonomy" id="1168730"/>
    <lineage>
        <taxon>Bacteria</taxon>
        <taxon>Bacillati</taxon>
        <taxon>Actinomycetota</taxon>
        <taxon>Actinomycetes</taxon>
        <taxon>Propionibacteriales</taxon>
        <taxon>Nocardioidaceae</taxon>
        <taxon>Nocardioides</taxon>
    </lineage>
</organism>
<comment type="subcellular location">
    <subcellularLocation>
        <location evidence="1">Membrane</location>
        <topology evidence="1">Multi-pass membrane protein</topology>
    </subcellularLocation>
</comment>
<name>A0A4V1RKI7_9ACTN</name>
<dbReference type="OrthoDB" id="9810350at2"/>
<reference evidence="6 7" key="1">
    <citation type="submission" date="2019-01" db="EMBL/GenBank/DDBJ databases">
        <title>Novel species of Nocardioides.</title>
        <authorList>
            <person name="Liu Q."/>
            <person name="Xin Y.-H."/>
        </authorList>
    </citation>
    <scope>NUCLEOTIDE SEQUENCE [LARGE SCALE GENOMIC DNA]</scope>
    <source>
        <strain evidence="6 7">HLT3-15</strain>
    </source>
</reference>
<dbReference type="PANTHER" id="PTHR30266:SF2">
    <property type="entry name" value="LARGE-CONDUCTANCE MECHANOSENSITIVE CHANNEL"/>
    <property type="match status" value="1"/>
</dbReference>
<proteinExistence type="predicted"/>
<keyword evidence="7" id="KW-1185">Reference proteome</keyword>
<keyword evidence="4 5" id="KW-0472">Membrane</keyword>
<dbReference type="EMBL" id="SDWS01000002">
    <property type="protein sequence ID" value="RYB92422.1"/>
    <property type="molecule type" value="Genomic_DNA"/>
</dbReference>
<gene>
    <name evidence="6" type="ORF">EUA06_05565</name>
</gene>
<dbReference type="InterPro" id="IPR036019">
    <property type="entry name" value="MscL_channel"/>
</dbReference>
<evidence type="ECO:0000256" key="4">
    <source>
        <dbReference type="ARBA" id="ARBA00023136"/>
    </source>
</evidence>
<comment type="caution">
    <text evidence="6">The sequence shown here is derived from an EMBL/GenBank/DDBJ whole genome shotgun (WGS) entry which is preliminary data.</text>
</comment>
<dbReference type="RefSeq" id="WP_129474027.1">
    <property type="nucleotide sequence ID" value="NZ_SDWS01000002.1"/>
</dbReference>
<sequence>MSGFKNFILKGNLIEIATGLIMALAFAAVVTTFTAWLTGLMPDSASEYFSTEAQSFGAFLNAVVAFLIMAAVVYFLIIVPYTKAKERFFPSDEEGTPADVALLEEIRDLLRTRGGAV</sequence>
<protein>
    <submittedName>
        <fullName evidence="6">MscL family protein</fullName>
    </submittedName>
</protein>
<evidence type="ECO:0000313" key="7">
    <source>
        <dbReference type="Proteomes" id="UP000291838"/>
    </source>
</evidence>
<keyword evidence="2 5" id="KW-0812">Transmembrane</keyword>
<dbReference type="Proteomes" id="UP000291838">
    <property type="component" value="Unassembled WGS sequence"/>
</dbReference>
<accession>A0A4V1RKI7</accession>
<evidence type="ECO:0000256" key="3">
    <source>
        <dbReference type="ARBA" id="ARBA00022989"/>
    </source>
</evidence>
<dbReference type="GO" id="GO:0016020">
    <property type="term" value="C:membrane"/>
    <property type="evidence" value="ECO:0007669"/>
    <property type="project" value="UniProtKB-SubCell"/>
</dbReference>
<feature type="transmembrane region" description="Helical" evidence="5">
    <location>
        <begin position="12"/>
        <end position="36"/>
    </location>
</feature>
<dbReference type="AlphaFoldDB" id="A0A4V1RKI7"/>
<dbReference type="SUPFAM" id="SSF81330">
    <property type="entry name" value="Gated mechanosensitive channel"/>
    <property type="match status" value="1"/>
</dbReference>
<evidence type="ECO:0000256" key="5">
    <source>
        <dbReference type="SAM" id="Phobius"/>
    </source>
</evidence>
<keyword evidence="3 5" id="KW-1133">Transmembrane helix</keyword>